<dbReference type="Proteomes" id="UP000823388">
    <property type="component" value="Chromosome 9K"/>
</dbReference>
<reference evidence="2" key="1">
    <citation type="submission" date="2020-05" db="EMBL/GenBank/DDBJ databases">
        <title>WGS assembly of Panicum virgatum.</title>
        <authorList>
            <person name="Lovell J.T."/>
            <person name="Jenkins J."/>
            <person name="Shu S."/>
            <person name="Juenger T.E."/>
            <person name="Schmutz J."/>
        </authorList>
    </citation>
    <scope>NUCLEOTIDE SEQUENCE</scope>
    <source>
        <strain evidence="2">AP13</strain>
    </source>
</reference>
<evidence type="ECO:0000313" key="3">
    <source>
        <dbReference type="Proteomes" id="UP000823388"/>
    </source>
</evidence>
<comment type="caution">
    <text evidence="2">The sequence shown here is derived from an EMBL/GenBank/DDBJ whole genome shotgun (WGS) entry which is preliminary data.</text>
</comment>
<sequence length="120" mass="12645">MVVKMGTVPPVRAAATARHPFRPCGGDGAPPFPSVIPSCGAPSHLAALLGAAASPPPPPHRKSPSAKTKRRQKERSARGSVAGLQETVVCTDLPVSSSRSPHLLFMYRADLCRRLFLGAR</sequence>
<evidence type="ECO:0000313" key="2">
    <source>
        <dbReference type="EMBL" id="KAG2548099.1"/>
    </source>
</evidence>
<name>A0A8T0NIM7_PANVG</name>
<feature type="compositionally biased region" description="Basic residues" evidence="1">
    <location>
        <begin position="59"/>
        <end position="73"/>
    </location>
</feature>
<dbReference type="AlphaFoldDB" id="A0A8T0NIM7"/>
<gene>
    <name evidence="2" type="ORF">PVAP13_9KG137100</name>
</gene>
<proteinExistence type="predicted"/>
<keyword evidence="3" id="KW-1185">Reference proteome</keyword>
<protein>
    <submittedName>
        <fullName evidence="2">Uncharacterized protein</fullName>
    </submittedName>
</protein>
<feature type="region of interest" description="Disordered" evidence="1">
    <location>
        <begin position="49"/>
        <end position="81"/>
    </location>
</feature>
<evidence type="ECO:0000256" key="1">
    <source>
        <dbReference type="SAM" id="MobiDB-lite"/>
    </source>
</evidence>
<organism evidence="2 3">
    <name type="scientific">Panicum virgatum</name>
    <name type="common">Blackwell switchgrass</name>
    <dbReference type="NCBI Taxonomy" id="38727"/>
    <lineage>
        <taxon>Eukaryota</taxon>
        <taxon>Viridiplantae</taxon>
        <taxon>Streptophyta</taxon>
        <taxon>Embryophyta</taxon>
        <taxon>Tracheophyta</taxon>
        <taxon>Spermatophyta</taxon>
        <taxon>Magnoliopsida</taxon>
        <taxon>Liliopsida</taxon>
        <taxon>Poales</taxon>
        <taxon>Poaceae</taxon>
        <taxon>PACMAD clade</taxon>
        <taxon>Panicoideae</taxon>
        <taxon>Panicodae</taxon>
        <taxon>Paniceae</taxon>
        <taxon>Panicinae</taxon>
        <taxon>Panicum</taxon>
        <taxon>Panicum sect. Hiantes</taxon>
    </lineage>
</organism>
<dbReference type="EMBL" id="CM029053">
    <property type="protein sequence ID" value="KAG2548099.1"/>
    <property type="molecule type" value="Genomic_DNA"/>
</dbReference>
<accession>A0A8T0NIM7</accession>